<dbReference type="STRING" id="1802579.A2310_05915"/>
<reference evidence="1 2" key="1">
    <citation type="journal article" date="2016" name="Nat. Commun.">
        <title>Thousands of microbial genomes shed light on interconnected biogeochemical processes in an aquifer system.</title>
        <authorList>
            <person name="Anantharaman K."/>
            <person name="Brown C.T."/>
            <person name="Hug L.A."/>
            <person name="Sharon I."/>
            <person name="Castelle C.J."/>
            <person name="Probst A.J."/>
            <person name="Thomas B.C."/>
            <person name="Singh A."/>
            <person name="Wilkins M.J."/>
            <person name="Karaoz U."/>
            <person name="Brodie E.L."/>
            <person name="Williams K.H."/>
            <person name="Hubbard S.S."/>
            <person name="Banfield J.F."/>
        </authorList>
    </citation>
    <scope>NUCLEOTIDE SEQUENCE [LARGE SCALE GENOMIC DNA]</scope>
</reference>
<accession>A0A1F4SHD9</accession>
<name>A0A1F4SHD9_UNCSA</name>
<dbReference type="AlphaFoldDB" id="A0A1F4SHD9"/>
<evidence type="ECO:0000313" key="1">
    <source>
        <dbReference type="EMBL" id="OGC19868.1"/>
    </source>
</evidence>
<protein>
    <recommendedName>
        <fullName evidence="3">HEAT repeat domain-containing protein</fullName>
    </recommendedName>
</protein>
<proteinExistence type="predicted"/>
<evidence type="ECO:0008006" key="3">
    <source>
        <dbReference type="Google" id="ProtNLM"/>
    </source>
</evidence>
<gene>
    <name evidence="1" type="ORF">A2310_05915</name>
</gene>
<dbReference type="Proteomes" id="UP000178417">
    <property type="component" value="Unassembled WGS sequence"/>
</dbReference>
<evidence type="ECO:0000313" key="2">
    <source>
        <dbReference type="Proteomes" id="UP000178417"/>
    </source>
</evidence>
<sequence length="207" mass="23355">MAINSVNIFVRRGDVRFSNGGYCIKKKKSMAVAIFNRVSGELGIHNLPAKKNLNGRQLEEIEAYGKQISAPIRKGEAFREDMRRLVLQRIDVREKLGRKKLKKQKEPVFVSLSQILVAAKNIAFTSELLQNSCNKSDIRAEAAKALGEIGKGRKARKVLAEALRKEADLEIKKLIEEGLKKTKEKIVKRERFLLGPLANMTKSEINK</sequence>
<comment type="caution">
    <text evidence="1">The sequence shown here is derived from an EMBL/GenBank/DDBJ whole genome shotgun (WGS) entry which is preliminary data.</text>
</comment>
<organism evidence="1 2">
    <name type="scientific">candidate division WOR-1 bacterium RIFOXYB2_FULL_37_13</name>
    <dbReference type="NCBI Taxonomy" id="1802579"/>
    <lineage>
        <taxon>Bacteria</taxon>
        <taxon>Bacillati</taxon>
        <taxon>Saganbacteria</taxon>
    </lineage>
</organism>
<dbReference type="EMBL" id="MEUB01000058">
    <property type="protein sequence ID" value="OGC19868.1"/>
    <property type="molecule type" value="Genomic_DNA"/>
</dbReference>